<evidence type="ECO:0000256" key="1">
    <source>
        <dbReference type="SAM" id="MobiDB-lite"/>
    </source>
</evidence>
<protein>
    <submittedName>
        <fullName evidence="2">C2H2-type domain-containing protein</fullName>
    </submittedName>
</protein>
<feature type="compositionally biased region" description="Polar residues" evidence="1">
    <location>
        <begin position="504"/>
        <end position="517"/>
    </location>
</feature>
<dbReference type="AlphaFoldDB" id="A0AAV4PL14"/>
<feature type="region of interest" description="Disordered" evidence="1">
    <location>
        <begin position="488"/>
        <end position="521"/>
    </location>
</feature>
<evidence type="ECO:0000313" key="3">
    <source>
        <dbReference type="Proteomes" id="UP001054945"/>
    </source>
</evidence>
<dbReference type="Proteomes" id="UP001054945">
    <property type="component" value="Unassembled WGS sequence"/>
</dbReference>
<reference evidence="2 3" key="1">
    <citation type="submission" date="2021-06" db="EMBL/GenBank/DDBJ databases">
        <title>Caerostris extrusa draft genome.</title>
        <authorList>
            <person name="Kono N."/>
            <person name="Arakawa K."/>
        </authorList>
    </citation>
    <scope>NUCLEOTIDE SEQUENCE [LARGE SCALE GENOMIC DNA]</scope>
</reference>
<organism evidence="2 3">
    <name type="scientific">Caerostris extrusa</name>
    <name type="common">Bark spider</name>
    <name type="synonym">Caerostris bankana</name>
    <dbReference type="NCBI Taxonomy" id="172846"/>
    <lineage>
        <taxon>Eukaryota</taxon>
        <taxon>Metazoa</taxon>
        <taxon>Ecdysozoa</taxon>
        <taxon>Arthropoda</taxon>
        <taxon>Chelicerata</taxon>
        <taxon>Arachnida</taxon>
        <taxon>Araneae</taxon>
        <taxon>Araneomorphae</taxon>
        <taxon>Entelegynae</taxon>
        <taxon>Araneoidea</taxon>
        <taxon>Araneidae</taxon>
        <taxon>Caerostris</taxon>
    </lineage>
</organism>
<evidence type="ECO:0000313" key="2">
    <source>
        <dbReference type="EMBL" id="GIX97678.1"/>
    </source>
</evidence>
<dbReference type="EMBL" id="BPLR01004807">
    <property type="protein sequence ID" value="GIX97678.1"/>
    <property type="molecule type" value="Genomic_DNA"/>
</dbReference>
<sequence>MCEVESNIRLSWLLVSQFVSWDFCRYMCEQSDNQKWELDVLTFLRNMVVERTEKAANDITKHEIVARFVMEVRSMQSAARMPFIQELSHKVVEKCPELKMAIFEMLYKLKEMLDDLEESEDFDIQRKLMASIASEVNKFNLEACKSLPLPNLLQVIQTWINCESQAEIWRESQTIEDHDLYRKVVYCLQEEKITTEEAKIIAQSLYDDKVLKRIITNNSKAETEDSQSQSQSINLSQILQRYSCLEHPSSAFSQHKPPSLIPEPVPGDSTQAFAFNPVCSSPPSNCQKEFDLSSEDSFNPSSPEEPIKAVKTQRFEVTDRLQDLGPLNILIHQISYQSQKKIKSKAKWKEILTQLDIEDSLEEPQVTKSKRPPSPILEDVPLANSSDSSDSDSSKIIPVSKKSKSKSKWKEILTQLDIEDSLKEPQVTKSKRPPSPILEDVPLANSSHCSYSDLSNIRPVFQKKSKSKSKWKEILTQLNIEDSLEPKITKSKRSPSPIFENVPLANSNSLSDTGNESDSSDCDKNAVLRFLTPTIFKSDYIPHDKDIPVVPISDNESHGSSITTNPTNSELIDPTFKIRSSTSTKGSVLPPKKTTEDFSKISPTN</sequence>
<proteinExistence type="predicted"/>
<name>A0AAV4PL14_CAEEX</name>
<feature type="compositionally biased region" description="Polar residues" evidence="1">
    <location>
        <begin position="558"/>
        <end position="570"/>
    </location>
</feature>
<accession>A0AAV4PL14</accession>
<comment type="caution">
    <text evidence="2">The sequence shown here is derived from an EMBL/GenBank/DDBJ whole genome shotgun (WGS) entry which is preliminary data.</text>
</comment>
<gene>
    <name evidence="2" type="primary">AVEN_137899_1</name>
    <name evidence="2" type="ORF">CEXT_402831</name>
</gene>
<feature type="region of interest" description="Disordered" evidence="1">
    <location>
        <begin position="556"/>
        <end position="605"/>
    </location>
</feature>
<feature type="region of interest" description="Disordered" evidence="1">
    <location>
        <begin position="362"/>
        <end position="400"/>
    </location>
</feature>
<keyword evidence="3" id="KW-1185">Reference proteome</keyword>